<reference evidence="10 11" key="1">
    <citation type="submission" date="2024-09" db="EMBL/GenBank/DDBJ databases">
        <authorList>
            <person name="Sun Q."/>
            <person name="Mori K."/>
        </authorList>
    </citation>
    <scope>NUCLEOTIDE SEQUENCE [LARGE SCALE GENOMIC DNA]</scope>
    <source>
        <strain evidence="10 11">CCM 7468</strain>
    </source>
</reference>
<feature type="transmembrane region" description="Helical" evidence="8">
    <location>
        <begin position="63"/>
        <end position="82"/>
    </location>
</feature>
<evidence type="ECO:0000256" key="6">
    <source>
        <dbReference type="ARBA" id="ARBA00022989"/>
    </source>
</evidence>
<evidence type="ECO:0000256" key="3">
    <source>
        <dbReference type="ARBA" id="ARBA00022448"/>
    </source>
</evidence>
<keyword evidence="3" id="KW-0813">Transport</keyword>
<dbReference type="PANTHER" id="PTHR43271:SF2">
    <property type="entry name" value="BLL2771 PROTEIN"/>
    <property type="match status" value="1"/>
</dbReference>
<dbReference type="SUPFAM" id="SSF103473">
    <property type="entry name" value="MFS general substrate transporter"/>
    <property type="match status" value="1"/>
</dbReference>
<keyword evidence="5 8" id="KW-0812">Transmembrane</keyword>
<keyword evidence="11" id="KW-1185">Reference proteome</keyword>
<comment type="caution">
    <text evidence="10">The sequence shown here is derived from an EMBL/GenBank/DDBJ whole genome shotgun (WGS) entry which is preliminary data.</text>
</comment>
<name>A0ABV6IX35_9PROT</name>
<dbReference type="Gene3D" id="1.20.1250.20">
    <property type="entry name" value="MFS general substrate transporter like domains"/>
    <property type="match status" value="1"/>
</dbReference>
<evidence type="ECO:0000256" key="5">
    <source>
        <dbReference type="ARBA" id="ARBA00022692"/>
    </source>
</evidence>
<keyword evidence="6 8" id="KW-1133">Transmembrane helix</keyword>
<feature type="transmembrane region" description="Helical" evidence="8">
    <location>
        <begin position="150"/>
        <end position="173"/>
    </location>
</feature>
<evidence type="ECO:0000256" key="8">
    <source>
        <dbReference type="SAM" id="Phobius"/>
    </source>
</evidence>
<evidence type="ECO:0000313" key="11">
    <source>
        <dbReference type="Proteomes" id="UP001589789"/>
    </source>
</evidence>
<feature type="transmembrane region" description="Helical" evidence="8">
    <location>
        <begin position="88"/>
        <end position="110"/>
    </location>
</feature>
<keyword evidence="4" id="KW-1003">Cell membrane</keyword>
<dbReference type="InterPro" id="IPR036259">
    <property type="entry name" value="MFS_trans_sf"/>
</dbReference>
<feature type="domain" description="Major facilitator superfamily (MFS) profile" evidence="9">
    <location>
        <begin position="1"/>
        <end position="366"/>
    </location>
</feature>
<keyword evidence="7 8" id="KW-0472">Membrane</keyword>
<evidence type="ECO:0000313" key="10">
    <source>
        <dbReference type="EMBL" id="MFC0387877.1"/>
    </source>
</evidence>
<evidence type="ECO:0000256" key="1">
    <source>
        <dbReference type="ARBA" id="ARBA00004651"/>
    </source>
</evidence>
<evidence type="ECO:0000256" key="4">
    <source>
        <dbReference type="ARBA" id="ARBA00022475"/>
    </source>
</evidence>
<dbReference type="EMBL" id="JBHLVZ010000071">
    <property type="protein sequence ID" value="MFC0387877.1"/>
    <property type="molecule type" value="Genomic_DNA"/>
</dbReference>
<organism evidence="10 11">
    <name type="scientific">Muricoccus vinaceus</name>
    <dbReference type="NCBI Taxonomy" id="424704"/>
    <lineage>
        <taxon>Bacteria</taxon>
        <taxon>Pseudomonadati</taxon>
        <taxon>Pseudomonadota</taxon>
        <taxon>Alphaproteobacteria</taxon>
        <taxon>Acetobacterales</taxon>
        <taxon>Roseomonadaceae</taxon>
        <taxon>Muricoccus</taxon>
    </lineage>
</organism>
<feature type="transmembrane region" description="Helical" evidence="8">
    <location>
        <begin position="122"/>
        <end position="144"/>
    </location>
</feature>
<dbReference type="Proteomes" id="UP001589789">
    <property type="component" value="Unassembled WGS sequence"/>
</dbReference>
<sequence>MMACGLLVVGQLYATIPLTPWIQQRYGLDAPSAALAGSAFGFAYAISFLVCGPLSDRFGRGRVILAGMVALSLATLLAGAAPSFPALLAARALQGTVAATLPPAAVSLVVETLPEKRRPLGIAAMAFSFLASAPVAQLSVASVAGMGVPLVMFAAAPLILAAAALLAIVLGRAALRRPLAVAIQHAPSPAREPLIVACWIAAPMLMFAFVAFQAGVQALGDTLPLGTAALRLLSVPALAAGFLAVPLARRIGALATATSGFALTASGLLLAAFGGAPALGLGAVLATAGVGIGVTGLIATISARSATARRGLAVAVYTFTLFMGASLAPPLAPALASGGLSVLCAVPALVAASGAAVLVAARARFA</sequence>
<feature type="transmembrane region" description="Helical" evidence="8">
    <location>
        <begin position="228"/>
        <end position="247"/>
    </location>
</feature>
<comment type="similarity">
    <text evidence="2">Belongs to the major facilitator superfamily.</text>
</comment>
<feature type="transmembrane region" description="Helical" evidence="8">
    <location>
        <begin position="194"/>
        <end position="216"/>
    </location>
</feature>
<feature type="transmembrane region" description="Helical" evidence="8">
    <location>
        <begin position="30"/>
        <end position="51"/>
    </location>
</feature>
<comment type="subcellular location">
    <subcellularLocation>
        <location evidence="1">Cell membrane</location>
        <topology evidence="1">Multi-pass membrane protein</topology>
    </subcellularLocation>
</comment>
<proteinExistence type="inferred from homology"/>
<dbReference type="PANTHER" id="PTHR43271">
    <property type="entry name" value="BLL2771 PROTEIN"/>
    <property type="match status" value="1"/>
</dbReference>
<protein>
    <submittedName>
        <fullName evidence="10">MFS transporter</fullName>
    </submittedName>
</protein>
<dbReference type="Pfam" id="PF07690">
    <property type="entry name" value="MFS_1"/>
    <property type="match status" value="1"/>
</dbReference>
<feature type="transmembrane region" description="Helical" evidence="8">
    <location>
        <begin position="254"/>
        <end position="273"/>
    </location>
</feature>
<dbReference type="RefSeq" id="WP_377053752.1">
    <property type="nucleotide sequence ID" value="NZ_JBHLVZ010000071.1"/>
</dbReference>
<feature type="transmembrane region" description="Helical" evidence="8">
    <location>
        <begin position="338"/>
        <end position="361"/>
    </location>
</feature>
<dbReference type="PROSITE" id="PS50850">
    <property type="entry name" value="MFS"/>
    <property type="match status" value="1"/>
</dbReference>
<evidence type="ECO:0000259" key="9">
    <source>
        <dbReference type="PROSITE" id="PS50850"/>
    </source>
</evidence>
<dbReference type="InterPro" id="IPR020846">
    <property type="entry name" value="MFS_dom"/>
</dbReference>
<accession>A0ABV6IX35</accession>
<gene>
    <name evidence="10" type="ORF">ACFFIC_20360</name>
</gene>
<feature type="transmembrane region" description="Helical" evidence="8">
    <location>
        <begin position="279"/>
        <end position="299"/>
    </location>
</feature>
<feature type="transmembrane region" description="Helical" evidence="8">
    <location>
        <begin position="311"/>
        <end position="332"/>
    </location>
</feature>
<evidence type="ECO:0000256" key="7">
    <source>
        <dbReference type="ARBA" id="ARBA00023136"/>
    </source>
</evidence>
<evidence type="ECO:0000256" key="2">
    <source>
        <dbReference type="ARBA" id="ARBA00008335"/>
    </source>
</evidence>
<dbReference type="InterPro" id="IPR011701">
    <property type="entry name" value="MFS"/>
</dbReference>